<dbReference type="GeneID" id="63817807"/>
<dbReference type="PANTHER" id="PTHR43316">
    <property type="entry name" value="HYDROLASE, HALOACID DELAHOGENASE-RELATED"/>
    <property type="match status" value="1"/>
</dbReference>
<evidence type="ECO:0000256" key="1">
    <source>
        <dbReference type="ARBA" id="ARBA00022801"/>
    </source>
</evidence>
<dbReference type="Proteomes" id="UP000244073">
    <property type="component" value="Unassembled WGS sequence"/>
</dbReference>
<dbReference type="NCBIfam" id="TIGR01493">
    <property type="entry name" value="HAD-SF-IA-v2"/>
    <property type="match status" value="1"/>
</dbReference>
<name>A0A2T5LQS1_9EURO</name>
<dbReference type="PANTHER" id="PTHR43316:SF3">
    <property type="entry name" value="HALOACID DEHALOGENASE, TYPE II (AFU_ORTHOLOGUE AFUA_2G07750)-RELATED"/>
    <property type="match status" value="1"/>
</dbReference>
<evidence type="ECO:0000313" key="2">
    <source>
        <dbReference type="EMBL" id="PTU18632.1"/>
    </source>
</evidence>
<dbReference type="Gene3D" id="1.10.150.240">
    <property type="entry name" value="Putative phosphatase, domain 2"/>
    <property type="match status" value="1"/>
</dbReference>
<dbReference type="InterPro" id="IPR023214">
    <property type="entry name" value="HAD_sf"/>
</dbReference>
<dbReference type="InterPro" id="IPR051540">
    <property type="entry name" value="S-2-haloacid_dehalogenase"/>
</dbReference>
<accession>A0A2T5LQS1</accession>
<dbReference type="InterPro" id="IPR006439">
    <property type="entry name" value="HAD-SF_hydro_IA"/>
</dbReference>
<dbReference type="RefSeq" id="XP_040750024.1">
    <property type="nucleotide sequence ID" value="XM_040900923.1"/>
</dbReference>
<gene>
    <name evidence="2" type="ORF">P175DRAFT_0559449</name>
</gene>
<dbReference type="GO" id="GO:0016791">
    <property type="term" value="F:phosphatase activity"/>
    <property type="evidence" value="ECO:0007669"/>
    <property type="project" value="UniProtKB-ARBA"/>
</dbReference>
<keyword evidence="1" id="KW-0378">Hydrolase</keyword>
<dbReference type="InterPro" id="IPR036412">
    <property type="entry name" value="HAD-like_sf"/>
</dbReference>
<dbReference type="Gene3D" id="3.40.50.1000">
    <property type="entry name" value="HAD superfamily/HAD-like"/>
    <property type="match status" value="1"/>
</dbReference>
<comment type="caution">
    <text evidence="2">The sequence shown here is derived from an EMBL/GenBank/DDBJ whole genome shotgun (WGS) entry which is preliminary data.</text>
</comment>
<proteinExistence type="predicted"/>
<evidence type="ECO:0008006" key="4">
    <source>
        <dbReference type="Google" id="ProtNLM"/>
    </source>
</evidence>
<organism evidence="2 3">
    <name type="scientific">Aspergillus ochraceoroseus IBT 24754</name>
    <dbReference type="NCBI Taxonomy" id="1392256"/>
    <lineage>
        <taxon>Eukaryota</taxon>
        <taxon>Fungi</taxon>
        <taxon>Dikarya</taxon>
        <taxon>Ascomycota</taxon>
        <taxon>Pezizomycotina</taxon>
        <taxon>Eurotiomycetes</taxon>
        <taxon>Eurotiomycetidae</taxon>
        <taxon>Eurotiales</taxon>
        <taxon>Aspergillaceae</taxon>
        <taxon>Aspergillus</taxon>
        <taxon>Aspergillus subgen. Nidulantes</taxon>
    </lineage>
</organism>
<dbReference type="InterPro" id="IPR023198">
    <property type="entry name" value="PGP-like_dom2"/>
</dbReference>
<dbReference type="Pfam" id="PF00702">
    <property type="entry name" value="Hydrolase"/>
    <property type="match status" value="1"/>
</dbReference>
<reference evidence="2 3" key="1">
    <citation type="journal article" date="2018" name="Proc. Natl. Acad. Sci. U.S.A.">
        <title>Linking secondary metabolites to gene clusters through genome sequencing of six diverse Aspergillus species.</title>
        <authorList>
            <person name="Kaerboelling I."/>
            <person name="Vesth T.C."/>
            <person name="Frisvad J.C."/>
            <person name="Nybo J.L."/>
            <person name="Theobald S."/>
            <person name="Kuo A."/>
            <person name="Bowyer P."/>
            <person name="Matsuda Y."/>
            <person name="Mondo S."/>
            <person name="Lyhne E.K."/>
            <person name="Kogle M.E."/>
            <person name="Clum A."/>
            <person name="Lipzen A."/>
            <person name="Salamov A."/>
            <person name="Ngan C.Y."/>
            <person name="Daum C."/>
            <person name="Chiniquy J."/>
            <person name="Barry K."/>
            <person name="LaButti K."/>
            <person name="Haridas S."/>
            <person name="Simmons B.A."/>
            <person name="Magnuson J.K."/>
            <person name="Mortensen U.H."/>
            <person name="Larsen T.O."/>
            <person name="Grigoriev I.V."/>
            <person name="Baker S.E."/>
            <person name="Andersen M.R."/>
        </authorList>
    </citation>
    <scope>NUCLEOTIDE SEQUENCE [LARGE SCALE GENOMIC DNA]</scope>
    <source>
        <strain evidence="2 3">IBT 24754</strain>
    </source>
</reference>
<protein>
    <recommendedName>
        <fullName evidence="4">Haloacid dehalogenase, type II</fullName>
    </recommendedName>
</protein>
<dbReference type="EMBL" id="MSFN02000007">
    <property type="protein sequence ID" value="PTU18632.1"/>
    <property type="molecule type" value="Genomic_DNA"/>
</dbReference>
<evidence type="ECO:0000313" key="3">
    <source>
        <dbReference type="Proteomes" id="UP000244073"/>
    </source>
</evidence>
<dbReference type="VEuPathDB" id="FungiDB:P175DRAFT_0559449"/>
<dbReference type="AlphaFoldDB" id="A0A2T5LQS1"/>
<dbReference type="SUPFAM" id="SSF56784">
    <property type="entry name" value="HAD-like"/>
    <property type="match status" value="1"/>
</dbReference>
<dbReference type="PRINTS" id="PR00413">
    <property type="entry name" value="HADHALOGNASE"/>
</dbReference>
<sequence length="320" mass="35665">MPLNAQTKVLFFDIFGTTVQWRTSVTKALQEASAKALSETSLPGDVRAQASAMTDDDWRCMVEDWRAAYSRFTRSYDPAQSRGRSFVSIDQHHYDALVEILCQRQLEGLFPEAQLRALVLSWHGLDPWDDTVPGLALLGRQFRTAALSNANVSLLEDLVRHGSLPFTDLVSAETFAAYKPSPRVYLGAAGKLGFQPGECALVAAHLDDLRGAKECGFGTIYVERVGEEKLKLEDAVEEEYVDLSVEFGSGGFVEIARLLGVHEVQDIYLDTYVFAPVEPIQRQLHAKKCLMPHHCSVRPEDIVWRQQIKAFGRSDSGMSL</sequence>
<dbReference type="OrthoDB" id="40579at2759"/>